<proteinExistence type="inferred from homology"/>
<dbReference type="Pfam" id="PF00696">
    <property type="entry name" value="AA_kinase"/>
    <property type="match status" value="1"/>
</dbReference>
<comment type="similarity">
    <text evidence="8">Belongs to the glutamate 5-kinase family.</text>
</comment>
<name>A0A430ANT2_9ENTE</name>
<dbReference type="OrthoDB" id="9804434at2"/>
<comment type="catalytic activity">
    <reaction evidence="8">
        <text>L-glutamate + ATP = L-glutamyl 5-phosphate + ADP</text>
        <dbReference type="Rhea" id="RHEA:14877"/>
        <dbReference type="ChEBI" id="CHEBI:29985"/>
        <dbReference type="ChEBI" id="CHEBI:30616"/>
        <dbReference type="ChEBI" id="CHEBI:58274"/>
        <dbReference type="ChEBI" id="CHEBI:456216"/>
        <dbReference type="EC" id="2.7.2.11"/>
    </reaction>
</comment>
<keyword evidence="5 8" id="KW-0547">Nucleotide-binding</keyword>
<dbReference type="UniPathway" id="UPA00098">
    <property type="reaction ID" value="UER00359"/>
</dbReference>
<evidence type="ECO:0000256" key="8">
    <source>
        <dbReference type="HAMAP-Rule" id="MF_00456"/>
    </source>
</evidence>
<keyword evidence="3 8" id="KW-0641">Proline biosynthesis</keyword>
<feature type="binding site" evidence="8">
    <location>
        <position position="57"/>
    </location>
    <ligand>
        <name>substrate</name>
    </ligand>
</feature>
<dbReference type="GO" id="GO:0004349">
    <property type="term" value="F:glutamate 5-kinase activity"/>
    <property type="evidence" value="ECO:0007669"/>
    <property type="project" value="UniProtKB-UniRule"/>
</dbReference>
<dbReference type="InterPro" id="IPR041739">
    <property type="entry name" value="G5K_ProB"/>
</dbReference>
<dbReference type="PIRSF" id="PIRSF000729">
    <property type="entry name" value="GK"/>
    <property type="match status" value="1"/>
</dbReference>
<gene>
    <name evidence="8" type="primary">proB</name>
    <name evidence="10" type="ORF">CBF27_11905</name>
</gene>
<evidence type="ECO:0000313" key="10">
    <source>
        <dbReference type="EMBL" id="RSU09782.1"/>
    </source>
</evidence>
<dbReference type="InterPro" id="IPR005715">
    <property type="entry name" value="Glu_5kinase/COase_Synthase"/>
</dbReference>
<feature type="binding site" evidence="8">
    <location>
        <position position="160"/>
    </location>
    <ligand>
        <name>substrate</name>
    </ligand>
</feature>
<evidence type="ECO:0000256" key="5">
    <source>
        <dbReference type="ARBA" id="ARBA00022741"/>
    </source>
</evidence>
<feature type="domain" description="Aspartate/glutamate/uridylate kinase" evidence="9">
    <location>
        <begin position="13"/>
        <end position="242"/>
    </location>
</feature>
<dbReference type="Proteomes" id="UP000286773">
    <property type="component" value="Unassembled WGS sequence"/>
</dbReference>
<dbReference type="InterPro" id="IPR019797">
    <property type="entry name" value="Glutamate_5-kinase_CS"/>
</dbReference>
<keyword evidence="11" id="KW-1185">Reference proteome</keyword>
<feature type="binding site" evidence="8">
    <location>
        <begin position="222"/>
        <end position="228"/>
    </location>
    <ligand>
        <name>ATP</name>
        <dbReference type="ChEBI" id="CHEBI:30616"/>
    </ligand>
</feature>
<protein>
    <recommendedName>
        <fullName evidence="8">Glutamate 5-kinase</fullName>
        <ecNumber evidence="8">2.7.2.11</ecNumber>
    </recommendedName>
    <alternativeName>
        <fullName evidence="8">Gamma-glutamyl kinase</fullName>
        <shortName evidence="8">GK</shortName>
    </alternativeName>
</protein>
<comment type="function">
    <text evidence="8">Catalyzes the transfer of a phosphate group to glutamate to form L-glutamate 5-phosphate.</text>
</comment>
<evidence type="ECO:0000259" key="9">
    <source>
        <dbReference type="Pfam" id="PF00696"/>
    </source>
</evidence>
<dbReference type="CDD" id="cd04242">
    <property type="entry name" value="AAK_G5K_ProB"/>
    <property type="match status" value="1"/>
</dbReference>
<keyword evidence="6 8" id="KW-0418">Kinase</keyword>
<evidence type="ECO:0000256" key="4">
    <source>
        <dbReference type="ARBA" id="ARBA00022679"/>
    </source>
</evidence>
<comment type="subcellular location">
    <subcellularLocation>
        <location evidence="8">Cytoplasm</location>
    </subcellularLocation>
</comment>
<dbReference type="Gene3D" id="3.40.1160.10">
    <property type="entry name" value="Acetylglutamate kinase-like"/>
    <property type="match status" value="1"/>
</dbReference>
<evidence type="ECO:0000256" key="3">
    <source>
        <dbReference type="ARBA" id="ARBA00022650"/>
    </source>
</evidence>
<dbReference type="RefSeq" id="WP_126814609.1">
    <property type="nucleotide sequence ID" value="NZ_NGKC01000016.1"/>
</dbReference>
<keyword evidence="4 8" id="KW-0808">Transferase</keyword>
<dbReference type="PANTHER" id="PTHR43654">
    <property type="entry name" value="GLUTAMATE 5-KINASE"/>
    <property type="match status" value="1"/>
</dbReference>
<keyword evidence="7 8" id="KW-0067">ATP-binding</keyword>
<feature type="binding site" evidence="8">
    <location>
        <position position="17"/>
    </location>
    <ligand>
        <name>ATP</name>
        <dbReference type="ChEBI" id="CHEBI:30616"/>
    </ligand>
</feature>
<evidence type="ECO:0000256" key="7">
    <source>
        <dbReference type="ARBA" id="ARBA00022840"/>
    </source>
</evidence>
<comment type="caution">
    <text evidence="10">The sequence shown here is derived from an EMBL/GenBank/DDBJ whole genome shotgun (WGS) entry which is preliminary data.</text>
</comment>
<organism evidence="10 11">
    <name type="scientific">Vagococcus acidifermentans</name>
    <dbReference type="NCBI Taxonomy" id="564710"/>
    <lineage>
        <taxon>Bacteria</taxon>
        <taxon>Bacillati</taxon>
        <taxon>Bacillota</taxon>
        <taxon>Bacilli</taxon>
        <taxon>Lactobacillales</taxon>
        <taxon>Enterococcaceae</taxon>
        <taxon>Vagococcus</taxon>
    </lineage>
</organism>
<dbReference type="NCBIfam" id="TIGR01027">
    <property type="entry name" value="proB"/>
    <property type="match status" value="1"/>
</dbReference>
<dbReference type="GO" id="GO:0005829">
    <property type="term" value="C:cytosol"/>
    <property type="evidence" value="ECO:0007669"/>
    <property type="project" value="TreeGrafter"/>
</dbReference>
<keyword evidence="1 8" id="KW-0963">Cytoplasm</keyword>
<dbReference type="FunFam" id="3.40.1160.10:FF:000018">
    <property type="entry name" value="Glutamate 5-kinase"/>
    <property type="match status" value="1"/>
</dbReference>
<accession>A0A430ANT2</accession>
<dbReference type="EC" id="2.7.2.11" evidence="8"/>
<sequence length="270" mass="29940">MNNTRTGIKEASRIVVKVGTSSLVYQNGEINLKFIDQLSFTLADLTNRGYEIILVSSGAIGVGLQKLGMSKRPATIPEQQAIAAIGQLELMKLYSQRFQYYNQQSAQVLLTRDIVEFPESRKNVINTFNQLLLMKTVAVVNENDSVAVEELDHLTKFGDNDKLSAIVANLMEADLLIMLSDIEGFFSDNPYTNPNAKLHPHVREITDKHYRMADSSNSRFGTGGMLSKLVAANLVMQNNSRMLLASGKDPTVIFDLLEGKEIGTYFAKDA</sequence>
<feature type="binding site" evidence="8">
    <location>
        <begin position="180"/>
        <end position="181"/>
    </location>
    <ligand>
        <name>ATP</name>
        <dbReference type="ChEBI" id="CHEBI:30616"/>
    </ligand>
</feature>
<dbReference type="PANTHER" id="PTHR43654:SF1">
    <property type="entry name" value="ISOPENTENYL PHOSPHATE KINASE"/>
    <property type="match status" value="1"/>
</dbReference>
<dbReference type="InterPro" id="IPR001048">
    <property type="entry name" value="Asp/Glu/Uridylate_kinase"/>
</dbReference>
<dbReference type="GO" id="GO:0055129">
    <property type="term" value="P:L-proline biosynthetic process"/>
    <property type="evidence" value="ECO:0007669"/>
    <property type="project" value="UniProtKB-UniRule"/>
</dbReference>
<dbReference type="AlphaFoldDB" id="A0A430ANT2"/>
<evidence type="ECO:0000256" key="2">
    <source>
        <dbReference type="ARBA" id="ARBA00022605"/>
    </source>
</evidence>
<dbReference type="InterPro" id="IPR001057">
    <property type="entry name" value="Glu/AcGlu_kinase"/>
</dbReference>
<evidence type="ECO:0000313" key="11">
    <source>
        <dbReference type="Proteomes" id="UP000286773"/>
    </source>
</evidence>
<dbReference type="InterPro" id="IPR011529">
    <property type="entry name" value="Glu_5kinase"/>
</dbReference>
<evidence type="ECO:0000256" key="1">
    <source>
        <dbReference type="ARBA" id="ARBA00022490"/>
    </source>
</evidence>
<reference evidence="10 11" key="1">
    <citation type="submission" date="2017-05" db="EMBL/GenBank/DDBJ databases">
        <title>Vagococcus spp. assemblies.</title>
        <authorList>
            <person name="Gulvik C.A."/>
        </authorList>
    </citation>
    <scope>NUCLEOTIDE SEQUENCE [LARGE SCALE GENOMIC DNA]</scope>
    <source>
        <strain evidence="10 11">LMG 24798</strain>
    </source>
</reference>
<dbReference type="SUPFAM" id="SSF53633">
    <property type="entry name" value="Carbamate kinase-like"/>
    <property type="match status" value="1"/>
</dbReference>
<dbReference type="PRINTS" id="PR00474">
    <property type="entry name" value="GLU5KINASE"/>
</dbReference>
<keyword evidence="2 8" id="KW-0028">Amino-acid biosynthesis</keyword>
<dbReference type="HAMAP" id="MF_00456">
    <property type="entry name" value="ProB"/>
    <property type="match status" value="1"/>
</dbReference>
<feature type="binding site" evidence="8">
    <location>
        <position position="144"/>
    </location>
    <ligand>
        <name>substrate</name>
    </ligand>
</feature>
<evidence type="ECO:0000256" key="6">
    <source>
        <dbReference type="ARBA" id="ARBA00022777"/>
    </source>
</evidence>
<comment type="pathway">
    <text evidence="8">Amino-acid biosynthesis; L-proline biosynthesis; L-glutamate 5-semialdehyde from L-glutamate: step 1/2.</text>
</comment>
<dbReference type="EMBL" id="NGKC01000016">
    <property type="protein sequence ID" value="RSU09782.1"/>
    <property type="molecule type" value="Genomic_DNA"/>
</dbReference>
<dbReference type="InterPro" id="IPR036393">
    <property type="entry name" value="AceGlu_kinase-like_sf"/>
</dbReference>
<dbReference type="PROSITE" id="PS00902">
    <property type="entry name" value="GLUTAMATE_5_KINASE"/>
    <property type="match status" value="1"/>
</dbReference>
<dbReference type="GO" id="GO:0005524">
    <property type="term" value="F:ATP binding"/>
    <property type="evidence" value="ECO:0007669"/>
    <property type="project" value="UniProtKB-KW"/>
</dbReference>